<evidence type="ECO:0000256" key="1">
    <source>
        <dbReference type="ARBA" id="ARBA00006759"/>
    </source>
</evidence>
<dbReference type="EMBL" id="NEVH01016950">
    <property type="protein sequence ID" value="PNF24938.1"/>
    <property type="molecule type" value="Genomic_DNA"/>
</dbReference>
<evidence type="ECO:0000313" key="7">
    <source>
        <dbReference type="EMBL" id="PNF24938.1"/>
    </source>
</evidence>
<protein>
    <recommendedName>
        <fullName evidence="5">Beta-lactamase-like protein 2 homolog</fullName>
    </recommendedName>
</protein>
<keyword evidence="3" id="KW-0378">Hydrolase</keyword>
<dbReference type="InterPro" id="IPR041516">
    <property type="entry name" value="LACTB2_WH"/>
</dbReference>
<gene>
    <name evidence="7" type="ORF">B7P43_G09362</name>
</gene>
<keyword evidence="2" id="KW-0479">Metal-binding</keyword>
<dbReference type="GO" id="GO:0004521">
    <property type="term" value="F:RNA endonuclease activity"/>
    <property type="evidence" value="ECO:0007669"/>
    <property type="project" value="TreeGrafter"/>
</dbReference>
<reference evidence="7 8" key="1">
    <citation type="submission" date="2017-12" db="EMBL/GenBank/DDBJ databases">
        <title>Hemimetabolous genomes reveal molecular basis of termite eusociality.</title>
        <authorList>
            <person name="Harrison M.C."/>
            <person name="Jongepier E."/>
            <person name="Robertson H.M."/>
            <person name="Arning N."/>
            <person name="Bitard-Feildel T."/>
            <person name="Chao H."/>
            <person name="Childers C.P."/>
            <person name="Dinh H."/>
            <person name="Doddapaneni H."/>
            <person name="Dugan S."/>
            <person name="Gowin J."/>
            <person name="Greiner C."/>
            <person name="Han Y."/>
            <person name="Hu H."/>
            <person name="Hughes D.S.T."/>
            <person name="Huylmans A.-K."/>
            <person name="Kemena C."/>
            <person name="Kremer L.P.M."/>
            <person name="Lee S.L."/>
            <person name="Lopez-Ezquerra A."/>
            <person name="Mallet L."/>
            <person name="Monroy-Kuhn J.M."/>
            <person name="Moser A."/>
            <person name="Murali S.C."/>
            <person name="Muzny D.M."/>
            <person name="Otani S."/>
            <person name="Piulachs M.-D."/>
            <person name="Poelchau M."/>
            <person name="Qu J."/>
            <person name="Schaub F."/>
            <person name="Wada-Katsumata A."/>
            <person name="Worley K.C."/>
            <person name="Xie Q."/>
            <person name="Ylla G."/>
            <person name="Poulsen M."/>
            <person name="Gibbs R.A."/>
            <person name="Schal C."/>
            <person name="Richards S."/>
            <person name="Belles X."/>
            <person name="Korb J."/>
            <person name="Bornberg-Bauer E."/>
        </authorList>
    </citation>
    <scope>NUCLEOTIDE SEQUENCE [LARGE SCALE GENOMIC DNA]</scope>
    <source>
        <tissue evidence="7">Whole body</tissue>
    </source>
</reference>
<dbReference type="SUPFAM" id="SSF56281">
    <property type="entry name" value="Metallo-hydrolase/oxidoreductase"/>
    <property type="match status" value="1"/>
</dbReference>
<dbReference type="Proteomes" id="UP000235965">
    <property type="component" value="Unassembled WGS sequence"/>
</dbReference>
<dbReference type="InterPro" id="IPR036866">
    <property type="entry name" value="RibonucZ/Hydroxyglut_hydro"/>
</dbReference>
<dbReference type="FunFam" id="3.60.15.10:FF:000017">
    <property type="entry name" value="Lactamase beta 2"/>
    <property type="match status" value="1"/>
</dbReference>
<dbReference type="GO" id="GO:0016787">
    <property type="term" value="F:hydrolase activity"/>
    <property type="evidence" value="ECO:0007669"/>
    <property type="project" value="UniProtKB-KW"/>
</dbReference>
<dbReference type="PANTHER" id="PTHR23131">
    <property type="entry name" value="ENDORIBONUCLEASE LACTB2"/>
    <property type="match status" value="1"/>
</dbReference>
<evidence type="ECO:0000256" key="3">
    <source>
        <dbReference type="ARBA" id="ARBA00022801"/>
    </source>
</evidence>
<dbReference type="InterPro" id="IPR050662">
    <property type="entry name" value="Sec-metab_biosynth-thioest"/>
</dbReference>
<dbReference type="GO" id="GO:0031123">
    <property type="term" value="P:RNA 3'-end processing"/>
    <property type="evidence" value="ECO:0007669"/>
    <property type="project" value="UniProtKB-ARBA"/>
</dbReference>
<name>A0A2J7Q8M5_9NEOP</name>
<comment type="caution">
    <text evidence="7">The sequence shown here is derived from an EMBL/GenBank/DDBJ whole genome shotgun (WGS) entry which is preliminary data.</text>
</comment>
<keyword evidence="4" id="KW-0862">Zinc</keyword>
<dbReference type="CDD" id="cd07722">
    <property type="entry name" value="LACTB2-like_MBL-fold"/>
    <property type="match status" value="1"/>
</dbReference>
<feature type="domain" description="Metallo-beta-lactamase" evidence="6">
    <location>
        <begin position="30"/>
        <end position="196"/>
    </location>
</feature>
<dbReference type="OrthoDB" id="17458at2759"/>
<dbReference type="PANTHER" id="PTHR23131:SF0">
    <property type="entry name" value="ENDORIBONUCLEASE LACTB2"/>
    <property type="match status" value="1"/>
</dbReference>
<dbReference type="InterPro" id="IPR047921">
    <property type="entry name" value="LACTB2-like_MBL-fold"/>
</dbReference>
<dbReference type="Gene3D" id="3.60.15.10">
    <property type="entry name" value="Ribonuclease Z/Hydroxyacylglutathione hydrolase-like"/>
    <property type="match status" value="1"/>
</dbReference>
<evidence type="ECO:0000256" key="5">
    <source>
        <dbReference type="ARBA" id="ARBA00069358"/>
    </source>
</evidence>
<dbReference type="Gene3D" id="1.10.10.10">
    <property type="entry name" value="Winged helix-like DNA-binding domain superfamily/Winged helix DNA-binding domain"/>
    <property type="match status" value="1"/>
</dbReference>
<dbReference type="GO" id="GO:0003727">
    <property type="term" value="F:single-stranded RNA binding"/>
    <property type="evidence" value="ECO:0007669"/>
    <property type="project" value="TreeGrafter"/>
</dbReference>
<sequence length="286" mass="32622">MAANIPPVSRLSSRLIRVLCSNPGPMTLQGTNTYIIGTGKRRILLDAGEQDDIQYLKILEDILKEENIDFEHVIVTHWHHDHIGGVHNVVNRFNNGCKVWKFNRLDPPDLPLPDNIPLNYLKDGEEIGTEGATLRVIHTPGHTKDHIVLKLLEDNSLFSGDCILGEGTAVFEDLHDYMNSLRRILELKPTCIYPGHGPVVENPLPKIEYYINHRNKREEEILRVLKEKGTKMSEMDLVKIIYIDTPKNLHNAAALNINHHLCKLLKEKKVLQCGSKWKYNTLDSNL</sequence>
<dbReference type="Pfam" id="PF17778">
    <property type="entry name" value="WHD_BLACT"/>
    <property type="match status" value="1"/>
</dbReference>
<evidence type="ECO:0000259" key="6">
    <source>
        <dbReference type="SMART" id="SM00849"/>
    </source>
</evidence>
<comment type="similarity">
    <text evidence="1">Belongs to the metallo-beta-lactamase superfamily. Glyoxalase II family.</text>
</comment>
<dbReference type="InterPro" id="IPR001279">
    <property type="entry name" value="Metallo-B-lactamas"/>
</dbReference>
<evidence type="ECO:0000313" key="8">
    <source>
        <dbReference type="Proteomes" id="UP000235965"/>
    </source>
</evidence>
<dbReference type="AlphaFoldDB" id="A0A2J7Q8M5"/>
<proteinExistence type="inferred from homology"/>
<accession>A0A2J7Q8M5</accession>
<evidence type="ECO:0000256" key="4">
    <source>
        <dbReference type="ARBA" id="ARBA00022833"/>
    </source>
</evidence>
<dbReference type="InterPro" id="IPR036388">
    <property type="entry name" value="WH-like_DNA-bd_sf"/>
</dbReference>
<dbReference type="SMART" id="SM00849">
    <property type="entry name" value="Lactamase_B"/>
    <property type="match status" value="1"/>
</dbReference>
<evidence type="ECO:0000256" key="2">
    <source>
        <dbReference type="ARBA" id="ARBA00022723"/>
    </source>
</evidence>
<dbReference type="GO" id="GO:0046872">
    <property type="term" value="F:metal ion binding"/>
    <property type="evidence" value="ECO:0007669"/>
    <property type="project" value="UniProtKB-KW"/>
</dbReference>
<keyword evidence="8" id="KW-1185">Reference proteome</keyword>
<dbReference type="Pfam" id="PF00753">
    <property type="entry name" value="Lactamase_B"/>
    <property type="match status" value="1"/>
</dbReference>
<dbReference type="GO" id="GO:0005759">
    <property type="term" value="C:mitochondrial matrix"/>
    <property type="evidence" value="ECO:0007669"/>
    <property type="project" value="TreeGrafter"/>
</dbReference>
<organism evidence="7 8">
    <name type="scientific">Cryptotermes secundus</name>
    <dbReference type="NCBI Taxonomy" id="105785"/>
    <lineage>
        <taxon>Eukaryota</taxon>
        <taxon>Metazoa</taxon>
        <taxon>Ecdysozoa</taxon>
        <taxon>Arthropoda</taxon>
        <taxon>Hexapoda</taxon>
        <taxon>Insecta</taxon>
        <taxon>Pterygota</taxon>
        <taxon>Neoptera</taxon>
        <taxon>Polyneoptera</taxon>
        <taxon>Dictyoptera</taxon>
        <taxon>Blattodea</taxon>
        <taxon>Blattoidea</taxon>
        <taxon>Termitoidae</taxon>
        <taxon>Kalotermitidae</taxon>
        <taxon>Cryptotermitinae</taxon>
        <taxon>Cryptotermes</taxon>
    </lineage>
</organism>
<dbReference type="FunFam" id="1.10.10.10:FF:000328">
    <property type="entry name" value="Lactamase beta 2"/>
    <property type="match status" value="1"/>
</dbReference>